<dbReference type="EMBL" id="CP003096">
    <property type="protein sequence ID" value="AER66040.1"/>
    <property type="molecule type" value="Genomic_DNA"/>
</dbReference>
<dbReference type="SUPFAM" id="SSF143555">
    <property type="entry name" value="FwdE-like"/>
    <property type="match status" value="1"/>
</dbReference>
<dbReference type="GO" id="GO:0008270">
    <property type="term" value="F:zinc ion binding"/>
    <property type="evidence" value="ECO:0007669"/>
    <property type="project" value="UniProtKB-KW"/>
</dbReference>
<dbReference type="OrthoDB" id="9804309at2"/>
<dbReference type="Gene3D" id="3.30.60.20">
    <property type="match status" value="1"/>
</dbReference>
<name>G7V6T1_THELD</name>
<reference evidence="7" key="1">
    <citation type="submission" date="2011-10" db="EMBL/GenBank/DDBJ databases">
        <title>The complete genome of chromosome of Thermovirga lienii DSM 17291.</title>
        <authorList>
            <consortium name="US DOE Joint Genome Institute (JGI-PGF)"/>
            <person name="Lucas S."/>
            <person name="Copeland A."/>
            <person name="Lapidus A."/>
            <person name="Glavina del Rio T."/>
            <person name="Dalin E."/>
            <person name="Tice H."/>
            <person name="Bruce D."/>
            <person name="Goodwin L."/>
            <person name="Pitluck S."/>
            <person name="Peters L."/>
            <person name="Mikhailova N."/>
            <person name="Saunders E."/>
            <person name="Kyrpides N."/>
            <person name="Mavromatis K."/>
            <person name="Ivanova N."/>
            <person name="Last F.I."/>
            <person name="Brettin T."/>
            <person name="Detter J.C."/>
            <person name="Han C."/>
            <person name="Larimer F."/>
            <person name="Land M."/>
            <person name="Hauser L."/>
            <person name="Markowitz V."/>
            <person name="Cheng J.-F."/>
            <person name="Hugenholtz P."/>
            <person name="Woyke T."/>
            <person name="Wu D."/>
            <person name="Spring S."/>
            <person name="Schroeder M."/>
            <person name="Brambilla E.-M."/>
            <person name="Klenk H.-P."/>
            <person name="Eisen J.A."/>
        </authorList>
    </citation>
    <scope>NUCLEOTIDE SEQUENCE [LARGE SCALE GENOMIC DNA]</scope>
    <source>
        <strain evidence="7">ATCC BAA-1197 / DSM 17291 / Cas60314</strain>
    </source>
</reference>
<feature type="domain" description="Formylmethanofuran dehydrogenase subunit E" evidence="5">
    <location>
        <begin position="17"/>
        <end position="151"/>
    </location>
</feature>
<dbReference type="PANTHER" id="PTHR39418">
    <property type="entry name" value="DEHYDROGENASE-RELATED"/>
    <property type="match status" value="1"/>
</dbReference>
<evidence type="ECO:0000256" key="3">
    <source>
        <dbReference type="ARBA" id="ARBA00022833"/>
    </source>
</evidence>
<dbReference type="InterPro" id="IPR053194">
    <property type="entry name" value="tRNA_methyltr_O"/>
</dbReference>
<evidence type="ECO:0000259" key="4">
    <source>
        <dbReference type="Pfam" id="PF01258"/>
    </source>
</evidence>
<keyword evidence="2" id="KW-0863">Zinc-finger</keyword>
<dbReference type="Pfam" id="PF02663">
    <property type="entry name" value="FmdE"/>
    <property type="match status" value="1"/>
</dbReference>
<evidence type="ECO:0000313" key="7">
    <source>
        <dbReference type="Proteomes" id="UP000005868"/>
    </source>
</evidence>
<dbReference type="Pfam" id="PF01258">
    <property type="entry name" value="zf-dskA_traR"/>
    <property type="match status" value="1"/>
</dbReference>
<dbReference type="InterPro" id="IPR026328">
    <property type="entry name" value="FmdE"/>
</dbReference>
<feature type="domain" description="Zinc finger DksA/TraR C4-type" evidence="4">
    <location>
        <begin position="171"/>
        <end position="200"/>
    </location>
</feature>
<reference evidence="6 7" key="2">
    <citation type="journal article" date="2012" name="Stand. Genomic Sci.">
        <title>Genome sequence of the moderately thermophilic, amino-acid-degrading and sulfur-reducing bacterium Thermovirga lienii type strain (Cas60314(T)).</title>
        <authorList>
            <person name="Goker M."/>
            <person name="Saunders E."/>
            <person name="Lapidus A."/>
            <person name="Nolan M."/>
            <person name="Lucas S."/>
            <person name="Hammon N."/>
            <person name="Deshpande S."/>
            <person name="Cheng J.F."/>
            <person name="Han C."/>
            <person name="Tapia R."/>
            <person name="Goodwin L.A."/>
            <person name="Pitluck S."/>
            <person name="Liolios K."/>
            <person name="Mavromatis K."/>
            <person name="Pagani I."/>
            <person name="Ivanova N."/>
            <person name="Mikhailova N."/>
            <person name="Pati A."/>
            <person name="Chen A."/>
            <person name="Palaniappan K."/>
            <person name="Land M."/>
            <person name="Chang Y.J."/>
            <person name="Jeffries C.D."/>
            <person name="Brambilla E.M."/>
            <person name="Rohde M."/>
            <person name="Spring S."/>
            <person name="Detter J.C."/>
            <person name="Woyke T."/>
            <person name="Bristow J."/>
            <person name="Eisen J.A."/>
            <person name="Markowitz V."/>
            <person name="Hugenholtz P."/>
            <person name="Kyrpides N.C."/>
            <person name="Klenk H.P."/>
        </authorList>
    </citation>
    <scope>NUCLEOTIDE SEQUENCE [LARGE SCALE GENOMIC DNA]</scope>
    <source>
        <strain evidence="7">ATCC BAA-1197 / DSM 17291 / Cas60314</strain>
    </source>
</reference>
<evidence type="ECO:0000256" key="1">
    <source>
        <dbReference type="ARBA" id="ARBA00022723"/>
    </source>
</evidence>
<evidence type="ECO:0000259" key="5">
    <source>
        <dbReference type="Pfam" id="PF02663"/>
    </source>
</evidence>
<dbReference type="Proteomes" id="UP000005868">
    <property type="component" value="Chromosome"/>
</dbReference>
<evidence type="ECO:0000256" key="2">
    <source>
        <dbReference type="ARBA" id="ARBA00022771"/>
    </source>
</evidence>
<dbReference type="PANTHER" id="PTHR39418:SF1">
    <property type="entry name" value="DEHYDROGENASE"/>
    <property type="match status" value="1"/>
</dbReference>
<protein>
    <submittedName>
        <fullName evidence="6">Formylmethanofuran dehydrogenase subunit E region</fullName>
    </submittedName>
</protein>
<dbReference type="eggNOG" id="COG2191">
    <property type="taxonomic scope" value="Bacteria"/>
</dbReference>
<dbReference type="KEGG" id="tli:Tlie_0301"/>
<evidence type="ECO:0000313" key="6">
    <source>
        <dbReference type="EMBL" id="AER66040.1"/>
    </source>
</evidence>
<sequence>MRSCKLPKEQIEQTKAFHGHWCPGLAIGIRIAEAALEAVGHNKDEEILCISECDNCSVDAVQFLTGCTLGKGNLKIENIGKTAFRFYRRSDHKAVRISRLNKPARVEDPKERELRNKYVSGTLSDEEMALYASLRKEKSNQILKADLAELVKIQEIPYETFPRALMTDSVTCTQCGESTMETMAKLLRGKPLCIPCFEKIVKEATS</sequence>
<dbReference type="PIRSF" id="PIRSF006578">
    <property type="entry name" value="FwdE"/>
    <property type="match status" value="1"/>
</dbReference>
<dbReference type="STRING" id="580340.Tlie_0301"/>
<dbReference type="AlphaFoldDB" id="G7V6T1"/>
<dbReference type="Gene3D" id="3.30.1330.130">
    <property type="match status" value="1"/>
</dbReference>
<keyword evidence="1" id="KW-0479">Metal-binding</keyword>
<accession>G7V6T1</accession>
<dbReference type="InterPro" id="IPR000962">
    <property type="entry name" value="Znf_DskA_TraR"/>
</dbReference>
<proteinExistence type="predicted"/>
<keyword evidence="3" id="KW-0862">Zinc</keyword>
<organism evidence="6 7">
    <name type="scientific">Thermovirga lienii (strain ATCC BAA-1197 / DSM 17291 / Cas60314)</name>
    <dbReference type="NCBI Taxonomy" id="580340"/>
    <lineage>
        <taxon>Bacteria</taxon>
        <taxon>Thermotogati</taxon>
        <taxon>Synergistota</taxon>
        <taxon>Synergistia</taxon>
        <taxon>Synergistales</taxon>
        <taxon>Thermovirgaceae</taxon>
        <taxon>Thermovirga</taxon>
    </lineage>
</organism>
<gene>
    <name evidence="6" type="ordered locus">Tlie_0301</name>
</gene>
<keyword evidence="7" id="KW-1185">Reference proteome</keyword>
<dbReference type="InterPro" id="IPR003814">
    <property type="entry name" value="FmdEsu_dom"/>
</dbReference>
<dbReference type="HOGENOM" id="CLU_087508_0_0_0"/>